<gene>
    <name evidence="4" type="primary">MAIL3_119</name>
    <name evidence="4" type="ORF">CK203_057868</name>
</gene>
<evidence type="ECO:0000256" key="1">
    <source>
        <dbReference type="SAM" id="MobiDB-lite"/>
    </source>
</evidence>
<evidence type="ECO:0000259" key="2">
    <source>
        <dbReference type="Pfam" id="PF03108"/>
    </source>
</evidence>
<dbReference type="Pfam" id="PF03108">
    <property type="entry name" value="DBD_Tnp_Mut"/>
    <property type="match status" value="1"/>
</dbReference>
<evidence type="ECO:0000259" key="3">
    <source>
        <dbReference type="Pfam" id="PF10536"/>
    </source>
</evidence>
<dbReference type="Pfam" id="PF10536">
    <property type="entry name" value="PMD"/>
    <property type="match status" value="1"/>
</dbReference>
<organism evidence="4 5">
    <name type="scientific">Vitis vinifera</name>
    <name type="common">Grape</name>
    <dbReference type="NCBI Taxonomy" id="29760"/>
    <lineage>
        <taxon>Eukaryota</taxon>
        <taxon>Viridiplantae</taxon>
        <taxon>Streptophyta</taxon>
        <taxon>Embryophyta</taxon>
        <taxon>Tracheophyta</taxon>
        <taxon>Spermatophyta</taxon>
        <taxon>Magnoliopsida</taxon>
        <taxon>eudicotyledons</taxon>
        <taxon>Gunneridae</taxon>
        <taxon>Pentapetalae</taxon>
        <taxon>rosids</taxon>
        <taxon>Vitales</taxon>
        <taxon>Vitaceae</taxon>
        <taxon>Viteae</taxon>
        <taxon>Vitis</taxon>
    </lineage>
</organism>
<dbReference type="InterPro" id="IPR044824">
    <property type="entry name" value="MAIN-like"/>
</dbReference>
<feature type="region of interest" description="Disordered" evidence="1">
    <location>
        <begin position="491"/>
        <end position="525"/>
    </location>
</feature>
<comment type="caution">
    <text evidence="4">The sequence shown here is derived from an EMBL/GenBank/DDBJ whole genome shotgun (WGS) entry which is preliminary data.</text>
</comment>
<dbReference type="PANTHER" id="PTHR46033:SF8">
    <property type="entry name" value="PROTEIN MAINTENANCE OF MERISTEMS-LIKE"/>
    <property type="match status" value="1"/>
</dbReference>
<name>A0A438GSE8_VITVI</name>
<sequence length="600" mass="69627">MRATNNYVDIPFTNENDDVEFYNEVKINEMNYDDEPPTNKASLDDGEHIMPSPMFKQLNWDAINSMTAEPLTSHTRLWNESNELFKGLRFESKEDLQYAVKHYAICWNQHLVVCELEPQLWAVRCRKWQEGCNWRFRACRCKSHGMFEITKYAGPHICFYPKLSQDHSQLDSTWIAREIQNVVQRDHTTSIATLHQIVKDKFGYDVHYRRIWEAKRKSMLRVFGDWDESYQALLKWMNILQLTNPGTKIVWKTIPLGGIYGNVQFMRVFWAFGASVEGLDAYASSYALEFNLIPYESYWSYHRTMEPEPLDPIVLHRQATHRSSLAWIGVYSKELHCRCREAIFHYTRKSRDKVHLMFLPLLEDFEVAGRYSWGSACLAWLYQQLCRASHIDTHDISGPLILLQLWVWERFPFIAPYRLRIGPHDDQLPPPPLVIRWRDEFRTTSISMHVLAQYRHHLIDLQQISRQGIPQPCDNESILHKCDLRGVVQTRGGGAHTRGSPPPHQQPISSITRSGGVRTRGRGAHTREIRHTSILRDAPWTDISLPPVQETPITPMEVPSTPPVVPLVASSPPSIEATLDDEELVHIANDDQQGQKIDRG</sequence>
<dbReference type="EMBL" id="QGNW01000357">
    <property type="protein sequence ID" value="RVW75123.1"/>
    <property type="molecule type" value="Genomic_DNA"/>
</dbReference>
<protein>
    <submittedName>
        <fullName evidence="4">Serine/threonine-protein phosphatase 7 long form-like</fullName>
    </submittedName>
</protein>
<dbReference type="InterPro" id="IPR004332">
    <property type="entry name" value="Transposase_MuDR"/>
</dbReference>
<dbReference type="PANTHER" id="PTHR46033">
    <property type="entry name" value="PROTEIN MAIN-LIKE 2"/>
    <property type="match status" value="1"/>
</dbReference>
<dbReference type="AlphaFoldDB" id="A0A438GSE8"/>
<accession>A0A438GSE8</accession>
<dbReference type="GO" id="GO:0010073">
    <property type="term" value="P:meristem maintenance"/>
    <property type="evidence" value="ECO:0007669"/>
    <property type="project" value="InterPro"/>
</dbReference>
<dbReference type="Proteomes" id="UP000288805">
    <property type="component" value="Unassembled WGS sequence"/>
</dbReference>
<feature type="domain" description="Aminotransferase-like plant mobile" evidence="3">
    <location>
        <begin position="344"/>
        <end position="460"/>
    </location>
</feature>
<proteinExistence type="predicted"/>
<evidence type="ECO:0000313" key="4">
    <source>
        <dbReference type="EMBL" id="RVW75123.1"/>
    </source>
</evidence>
<feature type="compositionally biased region" description="Low complexity" evidence="1">
    <location>
        <begin position="506"/>
        <end position="517"/>
    </location>
</feature>
<feature type="domain" description="Transposase MuDR plant" evidence="2">
    <location>
        <begin position="86"/>
        <end position="149"/>
    </location>
</feature>
<reference evidence="4 5" key="1">
    <citation type="journal article" date="2018" name="PLoS Genet.">
        <title>Population sequencing reveals clonal diversity and ancestral inbreeding in the grapevine cultivar Chardonnay.</title>
        <authorList>
            <person name="Roach M.J."/>
            <person name="Johnson D.L."/>
            <person name="Bohlmann J."/>
            <person name="van Vuuren H.J."/>
            <person name="Jones S.J."/>
            <person name="Pretorius I.S."/>
            <person name="Schmidt S.A."/>
            <person name="Borneman A.R."/>
        </authorList>
    </citation>
    <scope>NUCLEOTIDE SEQUENCE [LARGE SCALE GENOMIC DNA]</scope>
    <source>
        <strain evidence="5">cv. Chardonnay</strain>
        <tissue evidence="4">Leaf</tissue>
    </source>
</reference>
<evidence type="ECO:0000313" key="5">
    <source>
        <dbReference type="Proteomes" id="UP000288805"/>
    </source>
</evidence>
<dbReference type="InterPro" id="IPR019557">
    <property type="entry name" value="AminoTfrase-like_pln_mobile"/>
</dbReference>